<protein>
    <recommendedName>
        <fullName evidence="13">Multicopper oxidase</fullName>
    </recommendedName>
</protein>
<sequence>MVLQQWLVSALVGFAAFIEAAQVNVALNLTWQKGSPTGVSGISRDMIFINNMFPGPALVLDEGDDVMKIEVINNMPFNTSIHFHGIEQLNTPWADGVSGLSQWGILPGAKYVYSWKATQYGTYWYHSHDRSRIMDGLYGAIYIRPSPNRDSPFSMISSDPADIKAMTIAASSPEIVILSDWDHLTSDAYMQAERESGYDIFILINGRGSVYCKDPEELTALQAPQVRAVVNESLTDKGCDPFLITLQGNWEHHPEALPGGLNSGCIPSEGETTVFNMDPGSKWASFNFISAAGLKALSVSIDEHPLYIYEVDGYYIEPQLVHQFPIYNGERYSAMVRLDRGPAKYTMRVAGNGNQVISGFGTLAYPGGEENSYQSIPYIDYGGINTTASVIPLNTTNLPPYPAISPAELADDFYLLTLGRINSSWEWTLDGTAFLPADLASMEPALFNPEAPGLTSSLKITTKNDTWVDIVFQLAIPEPTLLQPPHPIHKHSNKAFLIGAGHGKFAWNSIEEASNESPQSFFKTPLYRDTFVTAPNGEAWIAIRYHVENPGAFLLHCHMETHLSSGMGMVILDGVDAWPNLSGQH</sequence>
<evidence type="ECO:0000256" key="4">
    <source>
        <dbReference type="ARBA" id="ARBA00023002"/>
    </source>
</evidence>
<dbReference type="InterPro" id="IPR001117">
    <property type="entry name" value="Cu-oxidase_2nd"/>
</dbReference>
<keyword evidence="4" id="KW-0560">Oxidoreductase</keyword>
<dbReference type="CDD" id="cd13898">
    <property type="entry name" value="CuRO_3_Abr2_like"/>
    <property type="match status" value="1"/>
</dbReference>
<dbReference type="GO" id="GO:0052716">
    <property type="term" value="F:hydroquinone:oxygen oxidoreductase activity"/>
    <property type="evidence" value="ECO:0007669"/>
    <property type="project" value="UniProtKB-ARBA"/>
</dbReference>
<dbReference type="OrthoDB" id="2121828at2759"/>
<dbReference type="EMBL" id="JAPQKN010000004">
    <property type="protein sequence ID" value="KAJ5159425.1"/>
    <property type="molecule type" value="Genomic_DNA"/>
</dbReference>
<dbReference type="InterPro" id="IPR033138">
    <property type="entry name" value="Cu_oxidase_CS"/>
</dbReference>
<dbReference type="PROSITE" id="PS00079">
    <property type="entry name" value="MULTICOPPER_OXIDASE1"/>
    <property type="match status" value="2"/>
</dbReference>
<evidence type="ECO:0000256" key="3">
    <source>
        <dbReference type="ARBA" id="ARBA00022729"/>
    </source>
</evidence>
<evidence type="ECO:0000313" key="11">
    <source>
        <dbReference type="EMBL" id="KAJ5159425.1"/>
    </source>
</evidence>
<dbReference type="GeneID" id="81427730"/>
<dbReference type="CDD" id="cd13876">
    <property type="entry name" value="CuRO_2_Abr2_like"/>
    <property type="match status" value="1"/>
</dbReference>
<dbReference type="Pfam" id="PF07732">
    <property type="entry name" value="Cu-oxidase_3"/>
    <property type="match status" value="1"/>
</dbReference>
<dbReference type="CDD" id="cd13850">
    <property type="entry name" value="CuRO_1_Abr2_like"/>
    <property type="match status" value="1"/>
</dbReference>
<dbReference type="GO" id="GO:0005507">
    <property type="term" value="F:copper ion binding"/>
    <property type="evidence" value="ECO:0007669"/>
    <property type="project" value="InterPro"/>
</dbReference>
<evidence type="ECO:0000259" key="8">
    <source>
        <dbReference type="Pfam" id="PF00394"/>
    </source>
</evidence>
<evidence type="ECO:0000259" key="10">
    <source>
        <dbReference type="Pfam" id="PF07732"/>
    </source>
</evidence>
<feature type="chain" id="PRO_5040931052" description="Multicopper oxidase" evidence="7">
    <location>
        <begin position="21"/>
        <end position="585"/>
    </location>
</feature>
<dbReference type="PROSITE" id="PS00080">
    <property type="entry name" value="MULTICOPPER_OXIDASE2"/>
    <property type="match status" value="1"/>
</dbReference>
<proteinExistence type="inferred from homology"/>
<evidence type="ECO:0000256" key="6">
    <source>
        <dbReference type="ARBA" id="ARBA00023180"/>
    </source>
</evidence>
<reference evidence="11" key="2">
    <citation type="journal article" date="2023" name="IMA Fungus">
        <title>Comparative genomic study of the Penicillium genus elucidates a diverse pangenome and 15 lateral gene transfer events.</title>
        <authorList>
            <person name="Petersen C."/>
            <person name="Sorensen T."/>
            <person name="Nielsen M.R."/>
            <person name="Sondergaard T.E."/>
            <person name="Sorensen J.L."/>
            <person name="Fitzpatrick D.A."/>
            <person name="Frisvad J.C."/>
            <person name="Nielsen K.L."/>
        </authorList>
    </citation>
    <scope>NUCLEOTIDE SEQUENCE</scope>
    <source>
        <strain evidence="11">IBT 26290</strain>
    </source>
</reference>
<dbReference type="FunFam" id="2.60.40.420:FF:000036">
    <property type="entry name" value="L-ascorbate oxidase"/>
    <property type="match status" value="1"/>
</dbReference>
<dbReference type="InterPro" id="IPR008972">
    <property type="entry name" value="Cupredoxin"/>
</dbReference>
<evidence type="ECO:0008006" key="13">
    <source>
        <dbReference type="Google" id="ProtNLM"/>
    </source>
</evidence>
<dbReference type="Proteomes" id="UP001149163">
    <property type="component" value="Unassembled WGS sequence"/>
</dbReference>
<evidence type="ECO:0000313" key="12">
    <source>
        <dbReference type="Proteomes" id="UP001149163"/>
    </source>
</evidence>
<evidence type="ECO:0000256" key="2">
    <source>
        <dbReference type="ARBA" id="ARBA00022723"/>
    </source>
</evidence>
<dbReference type="PANTHER" id="PTHR11709">
    <property type="entry name" value="MULTI-COPPER OXIDASE"/>
    <property type="match status" value="1"/>
</dbReference>
<dbReference type="GO" id="GO:0042440">
    <property type="term" value="P:pigment metabolic process"/>
    <property type="evidence" value="ECO:0007669"/>
    <property type="project" value="UniProtKB-ARBA"/>
</dbReference>
<evidence type="ECO:0000256" key="1">
    <source>
        <dbReference type="ARBA" id="ARBA00010609"/>
    </source>
</evidence>
<comment type="caution">
    <text evidence="11">The sequence shown here is derived from an EMBL/GenBank/DDBJ whole genome shotgun (WGS) entry which is preliminary data.</text>
</comment>
<feature type="domain" description="Plastocyanin-like" evidence="9">
    <location>
        <begin position="448"/>
        <end position="573"/>
    </location>
</feature>
<keyword evidence="5" id="KW-0186">Copper</keyword>
<dbReference type="InterPro" id="IPR011707">
    <property type="entry name" value="Cu-oxidase-like_N"/>
</dbReference>
<dbReference type="PANTHER" id="PTHR11709:SF488">
    <property type="entry name" value="LACCASE-RELATED"/>
    <property type="match status" value="1"/>
</dbReference>
<evidence type="ECO:0000256" key="7">
    <source>
        <dbReference type="SAM" id="SignalP"/>
    </source>
</evidence>
<accession>A0A9W9LIY8</accession>
<dbReference type="Pfam" id="PF07731">
    <property type="entry name" value="Cu-oxidase_2"/>
    <property type="match status" value="1"/>
</dbReference>
<feature type="signal peptide" evidence="7">
    <location>
        <begin position="1"/>
        <end position="20"/>
    </location>
</feature>
<name>A0A9W9LIY8_9EURO</name>
<dbReference type="RefSeq" id="XP_056540983.1">
    <property type="nucleotide sequence ID" value="XM_056688554.1"/>
</dbReference>
<gene>
    <name evidence="11" type="ORF">N7482_006429</name>
</gene>
<dbReference type="InterPro" id="IPR011706">
    <property type="entry name" value="Cu-oxidase_C"/>
</dbReference>
<dbReference type="InterPro" id="IPR045087">
    <property type="entry name" value="Cu-oxidase_fam"/>
</dbReference>
<organism evidence="11 12">
    <name type="scientific">Penicillium canariense</name>
    <dbReference type="NCBI Taxonomy" id="189055"/>
    <lineage>
        <taxon>Eukaryota</taxon>
        <taxon>Fungi</taxon>
        <taxon>Dikarya</taxon>
        <taxon>Ascomycota</taxon>
        <taxon>Pezizomycotina</taxon>
        <taxon>Eurotiomycetes</taxon>
        <taxon>Eurotiomycetidae</taxon>
        <taxon>Eurotiales</taxon>
        <taxon>Aspergillaceae</taxon>
        <taxon>Penicillium</taxon>
    </lineage>
</organism>
<dbReference type="InterPro" id="IPR002355">
    <property type="entry name" value="Cu_oxidase_Cu_BS"/>
</dbReference>
<dbReference type="Gene3D" id="2.60.40.420">
    <property type="entry name" value="Cupredoxins - blue copper proteins"/>
    <property type="match status" value="3"/>
</dbReference>
<feature type="domain" description="Plastocyanin-like" evidence="10">
    <location>
        <begin position="41"/>
        <end position="146"/>
    </location>
</feature>
<evidence type="ECO:0000259" key="9">
    <source>
        <dbReference type="Pfam" id="PF07731"/>
    </source>
</evidence>
<keyword evidence="3 7" id="KW-0732">Signal</keyword>
<evidence type="ECO:0000256" key="5">
    <source>
        <dbReference type="ARBA" id="ARBA00023008"/>
    </source>
</evidence>
<keyword evidence="2" id="KW-0479">Metal-binding</keyword>
<comment type="similarity">
    <text evidence="1">Belongs to the multicopper oxidase family.</text>
</comment>
<dbReference type="AlphaFoldDB" id="A0A9W9LIY8"/>
<reference evidence="11" key="1">
    <citation type="submission" date="2022-11" db="EMBL/GenBank/DDBJ databases">
        <authorList>
            <person name="Petersen C."/>
        </authorList>
    </citation>
    <scope>NUCLEOTIDE SEQUENCE</scope>
    <source>
        <strain evidence="11">IBT 26290</strain>
    </source>
</reference>
<dbReference type="Pfam" id="PF00394">
    <property type="entry name" value="Cu-oxidase"/>
    <property type="match status" value="1"/>
</dbReference>
<keyword evidence="6" id="KW-0325">Glycoprotein</keyword>
<feature type="domain" description="Plastocyanin-like" evidence="8">
    <location>
        <begin position="175"/>
        <end position="354"/>
    </location>
</feature>
<dbReference type="SUPFAM" id="SSF49503">
    <property type="entry name" value="Cupredoxins"/>
    <property type="match status" value="3"/>
</dbReference>
<keyword evidence="12" id="KW-1185">Reference proteome</keyword>